<dbReference type="AlphaFoldDB" id="A0AAC9K842"/>
<gene>
    <name evidence="2" type="ORF">GbCGDNIH9_2047</name>
</gene>
<dbReference type="InterPro" id="IPR011611">
    <property type="entry name" value="PfkB_dom"/>
</dbReference>
<dbReference type="GO" id="GO:0033785">
    <property type="term" value="F:heptose 7-phosphate kinase activity"/>
    <property type="evidence" value="ECO:0007669"/>
    <property type="project" value="UniProtKB-EC"/>
</dbReference>
<organism evidence="2 3">
    <name type="scientific">Granulibacter bethesdensis</name>
    <dbReference type="NCBI Taxonomy" id="364410"/>
    <lineage>
        <taxon>Bacteria</taxon>
        <taxon>Pseudomonadati</taxon>
        <taxon>Pseudomonadota</taxon>
        <taxon>Alphaproteobacteria</taxon>
        <taxon>Acetobacterales</taxon>
        <taxon>Acetobacteraceae</taxon>
        <taxon>Granulibacter</taxon>
    </lineage>
</organism>
<protein>
    <submittedName>
        <fullName evidence="2">D-glycero-D-manno-heptose-7-phosphate 1-kinase</fullName>
        <ecNumber evidence="2">2.7.1.167</ecNumber>
    </submittedName>
</protein>
<evidence type="ECO:0000313" key="3">
    <source>
        <dbReference type="Proteomes" id="UP000182373"/>
    </source>
</evidence>
<dbReference type="EC" id="2.7.1.167" evidence="2"/>
<dbReference type="PANTHER" id="PTHR46969">
    <property type="entry name" value="BIFUNCTIONAL PROTEIN HLDE"/>
    <property type="match status" value="1"/>
</dbReference>
<name>A0AAC9K842_9PROT</name>
<dbReference type="PANTHER" id="PTHR46969:SF1">
    <property type="entry name" value="BIFUNCTIONAL PROTEIN HLDE"/>
    <property type="match status" value="1"/>
</dbReference>
<dbReference type="Proteomes" id="UP000182373">
    <property type="component" value="Chromosome"/>
</dbReference>
<keyword evidence="2" id="KW-0808">Transferase</keyword>
<feature type="domain" description="Carbohydrate kinase PfkB" evidence="1">
    <location>
        <begin position="56"/>
        <end position="351"/>
    </location>
</feature>
<evidence type="ECO:0000259" key="1">
    <source>
        <dbReference type="Pfam" id="PF00294"/>
    </source>
</evidence>
<proteinExistence type="predicted"/>
<evidence type="ECO:0000313" key="2">
    <source>
        <dbReference type="EMBL" id="APH55366.1"/>
    </source>
</evidence>
<dbReference type="InterPro" id="IPR029056">
    <property type="entry name" value="Ribokinase-like"/>
</dbReference>
<dbReference type="SUPFAM" id="SSF53613">
    <property type="entry name" value="Ribokinase-like"/>
    <property type="match status" value="1"/>
</dbReference>
<dbReference type="EMBL" id="CP018191">
    <property type="protein sequence ID" value="APH55366.1"/>
    <property type="molecule type" value="Genomic_DNA"/>
</dbReference>
<dbReference type="Pfam" id="PF00294">
    <property type="entry name" value="PfkB"/>
    <property type="match status" value="1"/>
</dbReference>
<dbReference type="GO" id="GO:0033786">
    <property type="term" value="F:heptose-1-phosphate adenylyltransferase activity"/>
    <property type="evidence" value="ECO:0007669"/>
    <property type="project" value="TreeGrafter"/>
</dbReference>
<sequence>MLPMQATMPDSIPMPDPQRAFLRRAHAAMRDDWSGSNGSEPAVPALPGLPKFHQASLLVVGDVMMDEYISGPVRDGLQEPSLRVLRADEEMAVPGGAGTVLRCLTALGTAVAFVSLVGDDQTGSDLTGLVGSQPGVEPWLLVEGGRITTRKTRYMADGQQILRVDREIREDIQDRLSDRLLRIARDAMAATSITVLADYGNGLLSGPVISGISLAARAAGRPLVVAPSLGRSVLFAGADIIVPGKRELSHATGLACETPEQIEIAAAELRARFGHRAVMALRQDGGLTLADENGTRTHATIAQEKARLSGVTEAVVATVSAALATGCPIERAAELGNVAAGLTATRLRPTTVPQPAELAAAIA</sequence>
<dbReference type="GO" id="GO:0005829">
    <property type="term" value="C:cytosol"/>
    <property type="evidence" value="ECO:0007669"/>
    <property type="project" value="TreeGrafter"/>
</dbReference>
<accession>A0AAC9K842</accession>
<reference evidence="3" key="1">
    <citation type="submission" date="2016-11" db="EMBL/GenBank/DDBJ databases">
        <title>Comparative genomic and phenotypic analysis of Granulibacter bethesdensis clinical isolates from patients with chronic granulomatous disease.</title>
        <authorList>
            <person name="Zarember K.A."/>
            <person name="Porcella S.F."/>
            <person name="Chu J."/>
            <person name="Ding L."/>
            <person name="Dahlstrom E."/>
            <person name="Barbian K."/>
            <person name="Martens C."/>
            <person name="Sykora L."/>
            <person name="Kramer S."/>
            <person name="Pettinato A.M."/>
            <person name="Hong H."/>
            <person name="Wald G."/>
            <person name="Berg L.J."/>
            <person name="Rogge L.S."/>
            <person name="Greenberg D.E."/>
            <person name="Falcone E.L."/>
            <person name="Neves J.F."/>
            <person name="Simoes M.J."/>
            <person name="Casal M."/>
            <person name="Rodriguez-Lopez F.C."/>
            <person name="Zelazny A."/>
            <person name="Gallin J.I."/>
            <person name="Holland S.M."/>
        </authorList>
    </citation>
    <scope>NUCLEOTIDE SEQUENCE [LARGE SCALE GENOMIC DNA]</scope>
    <source>
        <strain evidence="3">NIH9.1</strain>
    </source>
</reference>
<dbReference type="Gene3D" id="3.40.1190.20">
    <property type="match status" value="1"/>
</dbReference>